<evidence type="ECO:0000313" key="2">
    <source>
        <dbReference type="Proteomes" id="UP000001064"/>
    </source>
</evidence>
<evidence type="ECO:0000313" key="1">
    <source>
        <dbReference type="EMBL" id="EGC31645.1"/>
    </source>
</evidence>
<reference evidence="2" key="1">
    <citation type="journal article" date="2011" name="Genome Biol.">
        <title>Comparative genomics of the social amoebae Dictyostelium discoideum and Dictyostelium purpureum.</title>
        <authorList>
            <consortium name="US DOE Joint Genome Institute (JGI-PGF)"/>
            <person name="Sucgang R."/>
            <person name="Kuo A."/>
            <person name="Tian X."/>
            <person name="Salerno W."/>
            <person name="Parikh A."/>
            <person name="Feasley C.L."/>
            <person name="Dalin E."/>
            <person name="Tu H."/>
            <person name="Huang E."/>
            <person name="Barry K."/>
            <person name="Lindquist E."/>
            <person name="Shapiro H."/>
            <person name="Bruce D."/>
            <person name="Schmutz J."/>
            <person name="Salamov A."/>
            <person name="Fey P."/>
            <person name="Gaudet P."/>
            <person name="Anjard C."/>
            <person name="Babu M.M."/>
            <person name="Basu S."/>
            <person name="Bushmanova Y."/>
            <person name="van der Wel H."/>
            <person name="Katoh-Kurasawa M."/>
            <person name="Dinh C."/>
            <person name="Coutinho P.M."/>
            <person name="Saito T."/>
            <person name="Elias M."/>
            <person name="Schaap P."/>
            <person name="Kay R.R."/>
            <person name="Henrissat B."/>
            <person name="Eichinger L."/>
            <person name="Rivero F."/>
            <person name="Putnam N.H."/>
            <person name="West C.M."/>
            <person name="Loomis W.F."/>
            <person name="Chisholm R.L."/>
            <person name="Shaulsky G."/>
            <person name="Strassmann J.E."/>
            <person name="Queller D.C."/>
            <person name="Kuspa A."/>
            <person name="Grigoriev I.V."/>
        </authorList>
    </citation>
    <scope>NUCLEOTIDE SEQUENCE [LARGE SCALE GENOMIC DNA]</scope>
    <source>
        <strain evidence="2">QSDP1</strain>
    </source>
</reference>
<dbReference type="InParanoid" id="F0ZWP8"/>
<keyword evidence="2" id="KW-1185">Reference proteome</keyword>
<dbReference type="OrthoDB" id="22074at2759"/>
<organism evidence="1 2">
    <name type="scientific">Dictyostelium purpureum</name>
    <name type="common">Slime mold</name>
    <dbReference type="NCBI Taxonomy" id="5786"/>
    <lineage>
        <taxon>Eukaryota</taxon>
        <taxon>Amoebozoa</taxon>
        <taxon>Evosea</taxon>
        <taxon>Eumycetozoa</taxon>
        <taxon>Dictyostelia</taxon>
        <taxon>Dictyosteliales</taxon>
        <taxon>Dictyosteliaceae</taxon>
        <taxon>Dictyostelium</taxon>
    </lineage>
</organism>
<feature type="non-terminal residue" evidence="1">
    <location>
        <position position="1"/>
    </location>
</feature>
<gene>
    <name evidence="1" type="ORF">DICPUDRAFT_11881</name>
</gene>
<proteinExistence type="predicted"/>
<dbReference type="AlphaFoldDB" id="F0ZWP8"/>
<dbReference type="eggNOG" id="ENOG502S2PH">
    <property type="taxonomic scope" value="Eukaryota"/>
</dbReference>
<accession>F0ZWP8</accession>
<sequence length="157" mass="18846">NEFNDLFWKVFHNELIFKTIIKFLENNTMVHFNSFEKCYIGNRIKWSNIKSLQWMVENKQFALLKDKLQSNQYIHINHIGINKFFQDCNDQQIIHLLYEKHRSQLGMVNLLEVASKYQNFTALNYFLNIIIPKLSVFSQTLEFVIKYSTAKVLDFIL</sequence>
<protein>
    <submittedName>
        <fullName evidence="1">Uncharacterized protein</fullName>
    </submittedName>
</protein>
<dbReference type="RefSeq" id="XP_003291843.1">
    <property type="nucleotide sequence ID" value="XM_003291795.1"/>
</dbReference>
<dbReference type="Proteomes" id="UP000001064">
    <property type="component" value="Unassembled WGS sequence"/>
</dbReference>
<dbReference type="KEGG" id="dpp:DICPUDRAFT_11881"/>
<dbReference type="PANTHER" id="PTHR32142">
    <property type="entry name" value="B BOX-TYPE DOMAIN-CONTAINING PROTEIN-RELATED"/>
    <property type="match status" value="1"/>
</dbReference>
<dbReference type="EMBL" id="GL871240">
    <property type="protein sequence ID" value="EGC31645.1"/>
    <property type="molecule type" value="Genomic_DNA"/>
</dbReference>
<feature type="non-terminal residue" evidence="1">
    <location>
        <position position="157"/>
    </location>
</feature>
<dbReference type="VEuPathDB" id="AmoebaDB:DICPUDRAFT_11881"/>
<name>F0ZWP8_DICPU</name>
<dbReference type="GeneID" id="10505583"/>
<dbReference type="PANTHER" id="PTHR32142:SF55">
    <property type="entry name" value="ANKYRIN REPEAT-CONTAINING PROTEIN-RELATED"/>
    <property type="match status" value="1"/>
</dbReference>